<keyword evidence="2" id="KW-1185">Reference proteome</keyword>
<dbReference type="EMBL" id="JACHGN010000004">
    <property type="protein sequence ID" value="MBB5132256.1"/>
    <property type="molecule type" value="Genomic_DNA"/>
</dbReference>
<accession>A0A840P1B2</accession>
<comment type="caution">
    <text evidence="1">The sequence shown here is derived from an EMBL/GenBank/DDBJ whole genome shotgun (WGS) entry which is preliminary data.</text>
</comment>
<evidence type="ECO:0000313" key="1">
    <source>
        <dbReference type="EMBL" id="MBB5132256.1"/>
    </source>
</evidence>
<sequence length="144" mass="16246">MKYEDVTVGEELAEVEYPLNVYRLVMAAGANRDFNSIHHNSEYARRTGAQEMYANTSFLLGAWERCVRDWMGEEGTMRAIRDFRMKAFNYAGETMWVRAHVAAKRLEGETGVVEVAIRCENGNGITVGPGVVEVVLPRRTEGLK</sequence>
<gene>
    <name evidence="1" type="ORF">HNP84_001972</name>
</gene>
<evidence type="ECO:0000313" key="2">
    <source>
        <dbReference type="Proteomes" id="UP000578449"/>
    </source>
</evidence>
<dbReference type="SUPFAM" id="SSF54637">
    <property type="entry name" value="Thioesterase/thiol ester dehydrase-isomerase"/>
    <property type="match status" value="1"/>
</dbReference>
<name>A0A840P1B2_9ACTN</name>
<dbReference type="InterPro" id="IPR029069">
    <property type="entry name" value="HotDog_dom_sf"/>
</dbReference>
<proteinExistence type="predicted"/>
<organism evidence="1 2">
    <name type="scientific">Thermocatellispora tengchongensis</name>
    <dbReference type="NCBI Taxonomy" id="1073253"/>
    <lineage>
        <taxon>Bacteria</taxon>
        <taxon>Bacillati</taxon>
        <taxon>Actinomycetota</taxon>
        <taxon>Actinomycetes</taxon>
        <taxon>Streptosporangiales</taxon>
        <taxon>Streptosporangiaceae</taxon>
        <taxon>Thermocatellispora</taxon>
    </lineage>
</organism>
<dbReference type="AlphaFoldDB" id="A0A840P1B2"/>
<dbReference type="RefSeq" id="WP_185049103.1">
    <property type="nucleotide sequence ID" value="NZ_BAABIX010000048.1"/>
</dbReference>
<protein>
    <submittedName>
        <fullName evidence="1">Acyl dehydratase</fullName>
    </submittedName>
</protein>
<dbReference type="Gene3D" id="3.10.129.10">
    <property type="entry name" value="Hotdog Thioesterase"/>
    <property type="match status" value="1"/>
</dbReference>
<dbReference type="Proteomes" id="UP000578449">
    <property type="component" value="Unassembled WGS sequence"/>
</dbReference>
<reference evidence="1 2" key="1">
    <citation type="submission" date="2020-08" db="EMBL/GenBank/DDBJ databases">
        <title>Genomic Encyclopedia of Type Strains, Phase IV (KMG-IV): sequencing the most valuable type-strain genomes for metagenomic binning, comparative biology and taxonomic classification.</title>
        <authorList>
            <person name="Goeker M."/>
        </authorList>
    </citation>
    <scope>NUCLEOTIDE SEQUENCE [LARGE SCALE GENOMIC DNA]</scope>
    <source>
        <strain evidence="1 2">DSM 45615</strain>
    </source>
</reference>